<evidence type="ECO:0000313" key="3">
    <source>
        <dbReference type="Proteomes" id="UP000441523"/>
    </source>
</evidence>
<dbReference type="AlphaFoldDB" id="A0A6N6MRL2"/>
<sequence length="119" mass="11678">MPPLTPHRLSPARAALLSATLLPAVLLGACQPKAGAPPVAIAAATPPAITPLPQGAGCGPAIARTQAVVDSDVATGNLNQPVGARFGADLARAASACAAGREGEALHLLAAAKSRYGYP</sequence>
<evidence type="ECO:0000313" key="2">
    <source>
        <dbReference type="EMBL" id="KAB1073426.1"/>
    </source>
</evidence>
<dbReference type="Proteomes" id="UP000441523">
    <property type="component" value="Unassembled WGS sequence"/>
</dbReference>
<feature type="signal peptide" evidence="1">
    <location>
        <begin position="1"/>
        <end position="34"/>
    </location>
</feature>
<evidence type="ECO:0000256" key="1">
    <source>
        <dbReference type="SAM" id="SignalP"/>
    </source>
</evidence>
<protein>
    <submittedName>
        <fullName evidence="2">Uncharacterized protein</fullName>
    </submittedName>
</protein>
<name>A0A6N6MRL2_9HYPH</name>
<comment type="caution">
    <text evidence="2">The sequence shown here is derived from an EMBL/GenBank/DDBJ whole genome shotgun (WGS) entry which is preliminary data.</text>
</comment>
<reference evidence="2 3" key="1">
    <citation type="submission" date="2019-09" db="EMBL/GenBank/DDBJ databases">
        <title>YIM 132548 draft genome.</title>
        <authorList>
            <person name="Jiang L."/>
        </authorList>
    </citation>
    <scope>NUCLEOTIDE SEQUENCE [LARGE SCALE GENOMIC DNA]</scope>
    <source>
        <strain evidence="2 3">YIM 132548</strain>
    </source>
</reference>
<keyword evidence="3" id="KW-1185">Reference proteome</keyword>
<feature type="chain" id="PRO_5027055458" evidence="1">
    <location>
        <begin position="35"/>
        <end position="119"/>
    </location>
</feature>
<organism evidence="2 3">
    <name type="scientific">Methylobacterium planeticum</name>
    <dbReference type="NCBI Taxonomy" id="2615211"/>
    <lineage>
        <taxon>Bacteria</taxon>
        <taxon>Pseudomonadati</taxon>
        <taxon>Pseudomonadota</taxon>
        <taxon>Alphaproteobacteria</taxon>
        <taxon>Hyphomicrobiales</taxon>
        <taxon>Methylobacteriaceae</taxon>
        <taxon>Methylobacterium</taxon>
    </lineage>
</organism>
<keyword evidence="1" id="KW-0732">Signal</keyword>
<gene>
    <name evidence="2" type="ORF">F6X51_11820</name>
</gene>
<dbReference type="EMBL" id="VZZJ01000008">
    <property type="protein sequence ID" value="KAB1073426.1"/>
    <property type="molecule type" value="Genomic_DNA"/>
</dbReference>
<accession>A0A6N6MRL2</accession>
<proteinExistence type="predicted"/>